<evidence type="ECO:0000313" key="3">
    <source>
        <dbReference type="EMBL" id="MCX8995971.1"/>
    </source>
</evidence>
<feature type="region of interest" description="Disordered" evidence="1">
    <location>
        <begin position="25"/>
        <end position="66"/>
    </location>
</feature>
<sequence length="117" mass="13015">MKFLPRAVIAALALSFAAIPAAQAQQHNPPKKPVVQFQQKTQAQKPPVVKKQTVAKKQKWARGQRVSDWKRKPAVKDYQRHGLRAPARGQQWVKIDNDYLLVSIATGVILGVTAASR</sequence>
<dbReference type="Proteomes" id="UP001208771">
    <property type="component" value="Unassembled WGS sequence"/>
</dbReference>
<reference evidence="3" key="1">
    <citation type="submission" date="2022-07" db="EMBL/GenBank/DDBJ databases">
        <title>Ectorhizobium quercum gen.nov., sp. nov.</title>
        <authorList>
            <person name="Ma T."/>
            <person name="Li Y."/>
        </authorList>
    </citation>
    <scope>NUCLEOTIDE SEQUENCE</scope>
    <source>
        <strain evidence="3">BDR2-2</strain>
    </source>
</reference>
<keyword evidence="4" id="KW-1185">Reference proteome</keyword>
<evidence type="ECO:0000256" key="2">
    <source>
        <dbReference type="SAM" id="SignalP"/>
    </source>
</evidence>
<dbReference type="Pfam" id="PF11776">
    <property type="entry name" value="RcnB"/>
    <property type="match status" value="1"/>
</dbReference>
<feature type="chain" id="PRO_5042204217" evidence="2">
    <location>
        <begin position="25"/>
        <end position="117"/>
    </location>
</feature>
<evidence type="ECO:0000313" key="4">
    <source>
        <dbReference type="Proteomes" id="UP001208771"/>
    </source>
</evidence>
<name>A0AAE3MX98_9HYPH</name>
<feature type="compositionally biased region" description="Low complexity" evidence="1">
    <location>
        <begin position="38"/>
        <end position="52"/>
    </location>
</feature>
<feature type="signal peptide" evidence="2">
    <location>
        <begin position="1"/>
        <end position="24"/>
    </location>
</feature>
<organism evidence="3 4">
    <name type="scientific">Ectorhizobium quercum</name>
    <dbReference type="NCBI Taxonomy" id="2965071"/>
    <lineage>
        <taxon>Bacteria</taxon>
        <taxon>Pseudomonadati</taxon>
        <taxon>Pseudomonadota</taxon>
        <taxon>Alphaproteobacteria</taxon>
        <taxon>Hyphomicrobiales</taxon>
        <taxon>Rhizobiaceae</taxon>
        <taxon>Ectorhizobium</taxon>
    </lineage>
</organism>
<dbReference type="EMBL" id="JANFPI010000001">
    <property type="protein sequence ID" value="MCX8995971.1"/>
    <property type="molecule type" value="Genomic_DNA"/>
</dbReference>
<dbReference type="RefSeq" id="WP_306409734.1">
    <property type="nucleotide sequence ID" value="NZ_JANFPI010000001.1"/>
</dbReference>
<dbReference type="Gene3D" id="3.10.450.160">
    <property type="entry name" value="inner membrane protein cigr"/>
    <property type="match status" value="1"/>
</dbReference>
<proteinExistence type="predicted"/>
<comment type="caution">
    <text evidence="3">The sequence shown here is derived from an EMBL/GenBank/DDBJ whole genome shotgun (WGS) entry which is preliminary data.</text>
</comment>
<gene>
    <name evidence="3" type="ORF">NOF55_02525</name>
</gene>
<keyword evidence="2" id="KW-0732">Signal</keyword>
<dbReference type="AlphaFoldDB" id="A0AAE3MX98"/>
<feature type="compositionally biased region" description="Basic residues" evidence="1">
    <location>
        <begin position="53"/>
        <end position="62"/>
    </location>
</feature>
<protein>
    <submittedName>
        <fullName evidence="3">RcnB family protein</fullName>
    </submittedName>
</protein>
<accession>A0AAE3MX98</accession>
<dbReference type="InterPro" id="IPR024572">
    <property type="entry name" value="RcnB"/>
</dbReference>
<evidence type="ECO:0000256" key="1">
    <source>
        <dbReference type="SAM" id="MobiDB-lite"/>
    </source>
</evidence>